<feature type="compositionally biased region" description="Basic and acidic residues" evidence="1">
    <location>
        <begin position="1"/>
        <end position="17"/>
    </location>
</feature>
<feature type="region of interest" description="Disordered" evidence="1">
    <location>
        <begin position="1"/>
        <end position="92"/>
    </location>
</feature>
<evidence type="ECO:0000313" key="2">
    <source>
        <dbReference type="EMBL" id="RRO85577.1"/>
    </source>
</evidence>
<dbReference type="Proteomes" id="UP000276526">
    <property type="component" value="Unassembled WGS sequence"/>
</dbReference>
<sequence>MTDDPRMTDDARDDPRARRGARRPRRVTGRVGRAADGGGPPVGRWERDVVTGTGRGRSARGTSAAGDPGAGTPGDSGFDENYWRDQRPPHWS</sequence>
<comment type="caution">
    <text evidence="2">The sequence shown here is derived from an EMBL/GenBank/DDBJ whole genome shotgun (WGS) entry which is preliminary data.</text>
</comment>
<dbReference type="EMBL" id="PQNK01000021">
    <property type="protein sequence ID" value="RRO85577.1"/>
    <property type="molecule type" value="Genomic_DNA"/>
</dbReference>
<proteinExistence type="predicted"/>
<accession>A0A3R8RCT8</accession>
<reference evidence="2 3" key="1">
    <citation type="submission" date="2018-01" db="EMBL/GenBank/DDBJ databases">
        <title>Twenty Corynebacterium bovis Genomes.</title>
        <authorList>
            <person name="Gulvik C.A."/>
        </authorList>
    </citation>
    <scope>NUCLEOTIDE SEQUENCE [LARGE SCALE GENOMIC DNA]</scope>
    <source>
        <strain evidence="2 3">F6900</strain>
    </source>
</reference>
<feature type="compositionally biased region" description="Basic and acidic residues" evidence="1">
    <location>
        <begin position="81"/>
        <end position="92"/>
    </location>
</feature>
<evidence type="ECO:0000313" key="3">
    <source>
        <dbReference type="Proteomes" id="UP000276526"/>
    </source>
</evidence>
<gene>
    <name evidence="2" type="ORF">CXF48_10295</name>
</gene>
<name>A0A3R8RCT8_9CORY</name>
<dbReference type="AlphaFoldDB" id="A0A3R8RCT8"/>
<feature type="compositionally biased region" description="Basic residues" evidence="1">
    <location>
        <begin position="18"/>
        <end position="28"/>
    </location>
</feature>
<protein>
    <submittedName>
        <fullName evidence="2">Uncharacterized protein</fullName>
    </submittedName>
</protein>
<organism evidence="2 3">
    <name type="scientific">Corynebacterium bovis</name>
    <dbReference type="NCBI Taxonomy" id="36808"/>
    <lineage>
        <taxon>Bacteria</taxon>
        <taxon>Bacillati</taxon>
        <taxon>Actinomycetota</taxon>
        <taxon>Actinomycetes</taxon>
        <taxon>Mycobacteriales</taxon>
        <taxon>Corynebacteriaceae</taxon>
        <taxon>Corynebacterium</taxon>
    </lineage>
</organism>
<evidence type="ECO:0000256" key="1">
    <source>
        <dbReference type="SAM" id="MobiDB-lite"/>
    </source>
</evidence>
<dbReference type="RefSeq" id="WP_125173090.1">
    <property type="nucleotide sequence ID" value="NZ_JBAHVN010000003.1"/>
</dbReference>